<proteinExistence type="predicted"/>
<evidence type="ECO:0000313" key="1">
    <source>
        <dbReference type="EMBL" id="SFE17632.1"/>
    </source>
</evidence>
<dbReference type="EMBL" id="FONH01000001">
    <property type="protein sequence ID" value="SFE17632.1"/>
    <property type="molecule type" value="Genomic_DNA"/>
</dbReference>
<keyword evidence="2" id="KW-1185">Reference proteome</keyword>
<organism evidence="1 2">
    <name type="scientific">Dyella marensis</name>
    <dbReference type="NCBI Taxonomy" id="500610"/>
    <lineage>
        <taxon>Bacteria</taxon>
        <taxon>Pseudomonadati</taxon>
        <taxon>Pseudomonadota</taxon>
        <taxon>Gammaproteobacteria</taxon>
        <taxon>Lysobacterales</taxon>
        <taxon>Rhodanobacteraceae</taxon>
        <taxon>Dyella</taxon>
    </lineage>
</organism>
<dbReference type="AlphaFoldDB" id="A0A1I1YE69"/>
<accession>A0A1I1YE69</accession>
<sequence length="149" mass="16142">MVRLFGGEMSVDIFVFLALNRAPDFDAWQKAMRASRPEMHFVAPVNLAKHSGFLPLVVDGKTTGFFFFRNDAKELASDYPMVATAGLSGGVAYQLSFGGDAHECIAAMRSAEVLVKNFGGVAFDPQSGKVMTTKDLDGNAELCRTSLRP</sequence>
<evidence type="ECO:0000313" key="2">
    <source>
        <dbReference type="Proteomes" id="UP000199477"/>
    </source>
</evidence>
<dbReference type="Proteomes" id="UP000199477">
    <property type="component" value="Unassembled WGS sequence"/>
</dbReference>
<gene>
    <name evidence="1" type="ORF">SAMN02799615_00587</name>
</gene>
<protein>
    <submittedName>
        <fullName evidence="1">Uncharacterized protein</fullName>
    </submittedName>
</protein>
<reference evidence="2" key="1">
    <citation type="submission" date="2016-10" db="EMBL/GenBank/DDBJ databases">
        <authorList>
            <person name="Varghese N."/>
            <person name="Submissions S."/>
        </authorList>
    </citation>
    <scope>NUCLEOTIDE SEQUENCE [LARGE SCALE GENOMIC DNA]</scope>
    <source>
        <strain evidence="2">UNC178MFTsu3.1</strain>
    </source>
</reference>
<name>A0A1I1YE69_9GAMM</name>